<accession>A0A2L0EPD9</accession>
<dbReference type="InterPro" id="IPR000639">
    <property type="entry name" value="Epox_hydrolase-like"/>
</dbReference>
<feature type="domain" description="AB hydrolase-1" evidence="2">
    <location>
        <begin position="33"/>
        <end position="144"/>
    </location>
</feature>
<evidence type="ECO:0000313" key="4">
    <source>
        <dbReference type="Proteomes" id="UP000238348"/>
    </source>
</evidence>
<dbReference type="Pfam" id="PF00561">
    <property type="entry name" value="Abhydrolase_1"/>
    <property type="match status" value="1"/>
</dbReference>
<dbReference type="PRINTS" id="PR00111">
    <property type="entry name" value="ABHYDROLASE"/>
</dbReference>
<evidence type="ECO:0000313" key="3">
    <source>
        <dbReference type="EMBL" id="AUX41140.1"/>
    </source>
</evidence>
<dbReference type="PANTHER" id="PTHR43798">
    <property type="entry name" value="MONOACYLGLYCEROL LIPASE"/>
    <property type="match status" value="1"/>
</dbReference>
<dbReference type="AlphaFoldDB" id="A0A2L0EPD9"/>
<protein>
    <submittedName>
        <fullName evidence="3">Alpha/beta hydrolase</fullName>
    </submittedName>
</protein>
<dbReference type="InterPro" id="IPR029058">
    <property type="entry name" value="AB_hydrolase_fold"/>
</dbReference>
<dbReference type="Gene3D" id="3.40.50.1820">
    <property type="entry name" value="alpha/beta hydrolase"/>
    <property type="match status" value="1"/>
</dbReference>
<organism evidence="3 4">
    <name type="scientific">Sorangium cellulosum</name>
    <name type="common">Polyangium cellulosum</name>
    <dbReference type="NCBI Taxonomy" id="56"/>
    <lineage>
        <taxon>Bacteria</taxon>
        <taxon>Pseudomonadati</taxon>
        <taxon>Myxococcota</taxon>
        <taxon>Polyangia</taxon>
        <taxon>Polyangiales</taxon>
        <taxon>Polyangiaceae</taxon>
        <taxon>Sorangium</taxon>
    </lineage>
</organism>
<sequence>MHSTMIAGPAGALHVVDHPAAGPASSREALPAVFVHGMVGHTGFWDAPLARLAGRRRAVALDLRGHGASEAPPDVDYSPSACAADVLAVLDALGLPRVALVGHSYGALVVLAAAAAHPERVARLVLADPPGDFTQLPAEIYEQQIPPYLAALETDGWRDAVARQFDQALAGSTPATRETVLARLAATPRDRLVGMSRSIARFEAVGALDRYLAASSSSRARAHALLAPANAWPFSLHALRPALSTAVLPGTSHWLMLDAPAPFTEQVEAWLGAS</sequence>
<evidence type="ECO:0000256" key="1">
    <source>
        <dbReference type="ARBA" id="ARBA00022801"/>
    </source>
</evidence>
<dbReference type="OrthoDB" id="9785408at2"/>
<dbReference type="InterPro" id="IPR050266">
    <property type="entry name" value="AB_hydrolase_sf"/>
</dbReference>
<proteinExistence type="predicted"/>
<dbReference type="Proteomes" id="UP000238348">
    <property type="component" value="Chromosome"/>
</dbReference>
<dbReference type="PRINTS" id="PR00412">
    <property type="entry name" value="EPOXHYDRLASE"/>
</dbReference>
<name>A0A2L0EPD9_SORCE</name>
<dbReference type="PANTHER" id="PTHR43798:SF31">
    <property type="entry name" value="AB HYDROLASE SUPERFAMILY PROTEIN YCLE"/>
    <property type="match status" value="1"/>
</dbReference>
<dbReference type="InterPro" id="IPR000073">
    <property type="entry name" value="AB_hydrolase_1"/>
</dbReference>
<dbReference type="GO" id="GO:0016020">
    <property type="term" value="C:membrane"/>
    <property type="evidence" value="ECO:0007669"/>
    <property type="project" value="TreeGrafter"/>
</dbReference>
<keyword evidence="1 3" id="KW-0378">Hydrolase</keyword>
<dbReference type="RefSeq" id="WP_104979031.1">
    <property type="nucleotide sequence ID" value="NZ_CP012673.1"/>
</dbReference>
<dbReference type="EMBL" id="CP012673">
    <property type="protein sequence ID" value="AUX41140.1"/>
    <property type="molecule type" value="Genomic_DNA"/>
</dbReference>
<dbReference type="GO" id="GO:0016787">
    <property type="term" value="F:hydrolase activity"/>
    <property type="evidence" value="ECO:0007669"/>
    <property type="project" value="UniProtKB-KW"/>
</dbReference>
<evidence type="ECO:0000259" key="2">
    <source>
        <dbReference type="Pfam" id="PF00561"/>
    </source>
</evidence>
<dbReference type="SUPFAM" id="SSF53474">
    <property type="entry name" value="alpha/beta-Hydrolases"/>
    <property type="match status" value="1"/>
</dbReference>
<gene>
    <name evidence="3" type="ORF">SOCE26_025470</name>
</gene>
<reference evidence="3 4" key="1">
    <citation type="submission" date="2015-09" db="EMBL/GenBank/DDBJ databases">
        <title>Sorangium comparison.</title>
        <authorList>
            <person name="Zaburannyi N."/>
            <person name="Bunk B."/>
            <person name="Overmann J."/>
            <person name="Mueller R."/>
        </authorList>
    </citation>
    <scope>NUCLEOTIDE SEQUENCE [LARGE SCALE GENOMIC DNA]</scope>
    <source>
        <strain evidence="3 4">So ce26</strain>
    </source>
</reference>